<protein>
    <recommendedName>
        <fullName evidence="2">Myb/SANT-like DNA-binding domain-containing protein</fullName>
    </recommendedName>
</protein>
<sequence length="419" mass="45929">MNPPPAFSRGHDTVPRPVERGVSAEDFPFEGARGDGRRVWKESRQELRRQQEESITQGVQRLRVGERAGQADAVGGGGDIWTDGDEVECDAEEDDSGDVFPLRAPNMGGRGGRGRASMNVGRRRKRPSATSPDAEGEGDGEGGRNFWSVDHMVTLIRAKRDQDAQLQAAGHTFARMRSREWKWLDVRERLLKVGVDRPADKCGKKWDNLMQQFKKIHTFMGMLGKEDFFQLTSQQRAEKGFSFNMDRAIYEEIKGAKERSHTISPSNVADTGGAGGVQLPSAQSATPESVGDGDADGDRTHPRKTSHSSTPQEVAQTTTQGRHQWTLAMKKFAEMAFGAECAKANTQDGGGAHCCCRSQGASCLLIRGDVCADAQTAIGRFRMTPTTTPLCFPDGTVTRTHLPAPPHQTPRLADSNFEF</sequence>
<dbReference type="Proteomes" id="UP000265515">
    <property type="component" value="Unassembled WGS sequence"/>
</dbReference>
<evidence type="ECO:0000313" key="4">
    <source>
        <dbReference type="Proteomes" id="UP000265515"/>
    </source>
</evidence>
<feature type="domain" description="Myb/SANT-like DNA-binding" evidence="2">
    <location>
        <begin position="144"/>
        <end position="218"/>
    </location>
</feature>
<comment type="caution">
    <text evidence="3">The sequence shown here is derived from an EMBL/GenBank/DDBJ whole genome shotgun (WGS) entry which is preliminary data.</text>
</comment>
<feature type="compositionally biased region" description="Acidic residues" evidence="1">
    <location>
        <begin position="82"/>
        <end position="97"/>
    </location>
</feature>
<dbReference type="Gramene" id="GBG74164">
    <property type="protein sequence ID" value="GBG74164"/>
    <property type="gene ID" value="CBR_g17877"/>
</dbReference>
<dbReference type="EMBL" id="BFEA01000198">
    <property type="protein sequence ID" value="GBG74164.1"/>
    <property type="molecule type" value="Genomic_DNA"/>
</dbReference>
<feature type="region of interest" description="Disordered" evidence="1">
    <location>
        <begin position="256"/>
        <end position="322"/>
    </location>
</feature>
<dbReference type="PANTHER" id="PTHR33492">
    <property type="entry name" value="OSJNBA0043A12.37 PROTEIN-RELATED"/>
    <property type="match status" value="1"/>
</dbReference>
<dbReference type="OrthoDB" id="1865198at2759"/>
<dbReference type="AlphaFoldDB" id="A0A388KVT1"/>
<dbReference type="PANTHER" id="PTHR33492:SF4">
    <property type="entry name" value="OS02G0174300 PROTEIN"/>
    <property type="match status" value="1"/>
</dbReference>
<organism evidence="3 4">
    <name type="scientific">Chara braunii</name>
    <name type="common">Braun's stonewort</name>
    <dbReference type="NCBI Taxonomy" id="69332"/>
    <lineage>
        <taxon>Eukaryota</taxon>
        <taxon>Viridiplantae</taxon>
        <taxon>Streptophyta</taxon>
        <taxon>Charophyceae</taxon>
        <taxon>Charales</taxon>
        <taxon>Characeae</taxon>
        <taxon>Chara</taxon>
    </lineage>
</organism>
<evidence type="ECO:0000259" key="2">
    <source>
        <dbReference type="Pfam" id="PF13837"/>
    </source>
</evidence>
<gene>
    <name evidence="3" type="ORF">CBR_g17877</name>
</gene>
<dbReference type="InterPro" id="IPR044822">
    <property type="entry name" value="Myb_DNA-bind_4"/>
</dbReference>
<feature type="region of interest" description="Disordered" evidence="1">
    <location>
        <begin position="48"/>
        <end position="144"/>
    </location>
</feature>
<accession>A0A388KVT1</accession>
<evidence type="ECO:0000313" key="3">
    <source>
        <dbReference type="EMBL" id="GBG74164.1"/>
    </source>
</evidence>
<dbReference type="Pfam" id="PF13837">
    <property type="entry name" value="Myb_DNA-bind_4"/>
    <property type="match status" value="1"/>
</dbReference>
<reference evidence="3 4" key="1">
    <citation type="journal article" date="2018" name="Cell">
        <title>The Chara Genome: Secondary Complexity and Implications for Plant Terrestrialization.</title>
        <authorList>
            <person name="Nishiyama T."/>
            <person name="Sakayama H."/>
            <person name="Vries J.D."/>
            <person name="Buschmann H."/>
            <person name="Saint-Marcoux D."/>
            <person name="Ullrich K.K."/>
            <person name="Haas F.B."/>
            <person name="Vanderstraeten L."/>
            <person name="Becker D."/>
            <person name="Lang D."/>
            <person name="Vosolsobe S."/>
            <person name="Rombauts S."/>
            <person name="Wilhelmsson P.K.I."/>
            <person name="Janitza P."/>
            <person name="Kern R."/>
            <person name="Heyl A."/>
            <person name="Rumpler F."/>
            <person name="Villalobos L.I.A.C."/>
            <person name="Clay J.M."/>
            <person name="Skokan R."/>
            <person name="Toyoda A."/>
            <person name="Suzuki Y."/>
            <person name="Kagoshima H."/>
            <person name="Schijlen E."/>
            <person name="Tajeshwar N."/>
            <person name="Catarino B."/>
            <person name="Hetherington A.J."/>
            <person name="Saltykova A."/>
            <person name="Bonnot C."/>
            <person name="Breuninger H."/>
            <person name="Symeonidi A."/>
            <person name="Radhakrishnan G.V."/>
            <person name="Van Nieuwerburgh F."/>
            <person name="Deforce D."/>
            <person name="Chang C."/>
            <person name="Karol K.G."/>
            <person name="Hedrich R."/>
            <person name="Ulvskov P."/>
            <person name="Glockner G."/>
            <person name="Delwiche C.F."/>
            <person name="Petrasek J."/>
            <person name="Van de Peer Y."/>
            <person name="Friml J."/>
            <person name="Beilby M."/>
            <person name="Dolan L."/>
            <person name="Kohara Y."/>
            <person name="Sugano S."/>
            <person name="Fujiyama A."/>
            <person name="Delaux P.-M."/>
            <person name="Quint M."/>
            <person name="TheiBen G."/>
            <person name="Hagemann M."/>
            <person name="Harholt J."/>
            <person name="Dunand C."/>
            <person name="Zachgo S."/>
            <person name="Langdale J."/>
            <person name="Maumus F."/>
            <person name="Straeten D.V.D."/>
            <person name="Gould S.B."/>
            <person name="Rensing S.A."/>
        </authorList>
    </citation>
    <scope>NUCLEOTIDE SEQUENCE [LARGE SCALE GENOMIC DNA]</scope>
    <source>
        <strain evidence="3 4">S276</strain>
    </source>
</reference>
<feature type="compositionally biased region" description="Basic and acidic residues" evidence="1">
    <location>
        <begin position="9"/>
        <end position="23"/>
    </location>
</feature>
<name>A0A388KVT1_CHABU</name>
<keyword evidence="4" id="KW-1185">Reference proteome</keyword>
<evidence type="ECO:0000256" key="1">
    <source>
        <dbReference type="SAM" id="MobiDB-lite"/>
    </source>
</evidence>
<proteinExistence type="predicted"/>
<feature type="region of interest" description="Disordered" evidence="1">
    <location>
        <begin position="1"/>
        <end position="36"/>
    </location>
</feature>
<feature type="compositionally biased region" description="Polar residues" evidence="1">
    <location>
        <begin position="307"/>
        <end position="322"/>
    </location>
</feature>
<dbReference type="Gene3D" id="1.10.10.60">
    <property type="entry name" value="Homeodomain-like"/>
    <property type="match status" value="1"/>
</dbReference>